<dbReference type="InParanoid" id="A0A1I4D2X7"/>
<dbReference type="RefSeq" id="WP_091323068.1">
    <property type="nucleotide sequence ID" value="NZ_FOSW01000004.1"/>
</dbReference>
<dbReference type="Pfam" id="PF10025">
    <property type="entry name" value="DUF2267"/>
    <property type="match status" value="1"/>
</dbReference>
<dbReference type="Proteomes" id="UP000199152">
    <property type="component" value="Unassembled WGS sequence"/>
</dbReference>
<reference evidence="2" key="1">
    <citation type="submission" date="2016-10" db="EMBL/GenBank/DDBJ databases">
        <authorList>
            <person name="Varghese N."/>
            <person name="Submissions S."/>
        </authorList>
    </citation>
    <scope>NUCLEOTIDE SEQUENCE [LARGE SCALE GENOMIC DNA]</scope>
    <source>
        <strain evidence="2">DSM 45317</strain>
    </source>
</reference>
<sequence>MKYDEFIESVSQRTGLPREAAETLLHATLRVLAERLSGGEAEDLQAQMPKELKEDLAVPKDKPAESFGAAEFTRRVAQRAGIDEPAAQIGAAAVLATIGDAVTPGEFDDVLSQLGREYAALMGTAS</sequence>
<dbReference type="OrthoDB" id="952780at2"/>
<accession>A0A1I4D2X7</accession>
<dbReference type="AlphaFoldDB" id="A0A1I4D2X7"/>
<name>A0A1I4D2X7_9ACTN</name>
<dbReference type="Gene3D" id="1.10.490.110">
    <property type="entry name" value="Uncharacterized conserved protein DUF2267"/>
    <property type="match status" value="1"/>
</dbReference>
<keyword evidence="2" id="KW-1185">Reference proteome</keyword>
<proteinExistence type="predicted"/>
<dbReference type="EMBL" id="FOSW01000004">
    <property type="protein sequence ID" value="SFK87852.1"/>
    <property type="molecule type" value="Genomic_DNA"/>
</dbReference>
<organism evidence="1 2">
    <name type="scientific">Geodermatophilus ruber</name>
    <dbReference type="NCBI Taxonomy" id="504800"/>
    <lineage>
        <taxon>Bacteria</taxon>
        <taxon>Bacillati</taxon>
        <taxon>Actinomycetota</taxon>
        <taxon>Actinomycetes</taxon>
        <taxon>Geodermatophilales</taxon>
        <taxon>Geodermatophilaceae</taxon>
        <taxon>Geodermatophilus</taxon>
    </lineage>
</organism>
<protein>
    <submittedName>
        <fullName evidence="1">Uncharacterized conserved protein, DUF2267 family</fullName>
    </submittedName>
</protein>
<dbReference type="STRING" id="504800.SAMN04488085_104156"/>
<dbReference type="InterPro" id="IPR038282">
    <property type="entry name" value="DUF2267_sf"/>
</dbReference>
<evidence type="ECO:0000313" key="1">
    <source>
        <dbReference type="EMBL" id="SFK87852.1"/>
    </source>
</evidence>
<dbReference type="InterPro" id="IPR018727">
    <property type="entry name" value="DUF2267"/>
</dbReference>
<gene>
    <name evidence="1" type="ORF">SAMN04488085_104156</name>
</gene>
<evidence type="ECO:0000313" key="2">
    <source>
        <dbReference type="Proteomes" id="UP000199152"/>
    </source>
</evidence>